<accession>A0A1G1WH47</accession>
<dbReference type="EMBL" id="MHCS01000005">
    <property type="protein sequence ID" value="OGY27023.1"/>
    <property type="molecule type" value="Genomic_DNA"/>
</dbReference>
<dbReference type="AlphaFoldDB" id="A0A1G1WH47"/>
<proteinExistence type="predicted"/>
<dbReference type="Proteomes" id="UP000176389">
    <property type="component" value="Unassembled WGS sequence"/>
</dbReference>
<dbReference type="STRING" id="1802596.A2Z11_01995"/>
<reference evidence="1 2" key="1">
    <citation type="journal article" date="2016" name="Nat. Commun.">
        <title>Thousands of microbial genomes shed light on interconnected biogeochemical processes in an aquifer system.</title>
        <authorList>
            <person name="Anantharaman K."/>
            <person name="Brown C.T."/>
            <person name="Hug L.A."/>
            <person name="Sharon I."/>
            <person name="Castelle C.J."/>
            <person name="Probst A.J."/>
            <person name="Thomas B.C."/>
            <person name="Singh A."/>
            <person name="Wilkins M.J."/>
            <person name="Karaoz U."/>
            <person name="Brodie E.L."/>
            <person name="Williams K.H."/>
            <person name="Hubbard S.S."/>
            <person name="Banfield J.F."/>
        </authorList>
    </citation>
    <scope>NUCLEOTIDE SEQUENCE [LARGE SCALE GENOMIC DNA]</scope>
</reference>
<gene>
    <name evidence="1" type="ORF">A2Z11_01995</name>
</gene>
<evidence type="ECO:0000313" key="2">
    <source>
        <dbReference type="Proteomes" id="UP000176389"/>
    </source>
</evidence>
<dbReference type="Gene3D" id="1.10.3210.10">
    <property type="entry name" value="Hypothetical protein af1432"/>
    <property type="match status" value="1"/>
</dbReference>
<evidence type="ECO:0000313" key="1">
    <source>
        <dbReference type="EMBL" id="OGY27023.1"/>
    </source>
</evidence>
<sequence>MEEVAGRGPIREERMDALILMMEILSFPLSDSERAGYSHRGVRNAQHMGSHISCLMDLCAWISQEFNLGMDEKLLCSLVRNHDRHKAVRSDEPRVKGPAGEGPISAVGRLVRRFIDVGFSAHEREEELQTALSLINSAFQPAIIKVNGEIEDAMTLYFLRQGKGKREAQFVHDMGQVMDVHVALWYTVTGRMEATPYNIRSFADRLNERIQHKIAKLYWERVKAKYLDTLKLVYRRPSIALAQ</sequence>
<name>A0A1G1WH47_9BACT</name>
<organism evidence="1 2">
    <name type="scientific">Candidatus Woykebacteria bacterium RBG_16_43_9</name>
    <dbReference type="NCBI Taxonomy" id="1802596"/>
    <lineage>
        <taxon>Bacteria</taxon>
        <taxon>Candidatus Woykeibacteriota</taxon>
    </lineage>
</organism>
<evidence type="ECO:0008006" key="3">
    <source>
        <dbReference type="Google" id="ProtNLM"/>
    </source>
</evidence>
<comment type="caution">
    <text evidence="1">The sequence shown here is derived from an EMBL/GenBank/DDBJ whole genome shotgun (WGS) entry which is preliminary data.</text>
</comment>
<protein>
    <recommendedName>
        <fullName evidence="3">HD domain-containing protein</fullName>
    </recommendedName>
</protein>